<dbReference type="Proteomes" id="UP000011185">
    <property type="component" value="Unassembled WGS sequence"/>
</dbReference>
<proteinExistence type="predicted"/>
<dbReference type="InParanoid" id="L7JZZ8"/>
<reference evidence="2 3" key="1">
    <citation type="journal article" date="2012" name="PLoS Pathog.">
        <title>The genome of the obligate intracellular parasite Trachipleistophora hominis: new insights into microsporidian genome dynamics and reductive evolution.</title>
        <authorList>
            <person name="Heinz E."/>
            <person name="Williams T.A."/>
            <person name="Nakjang S."/>
            <person name="Noel C.J."/>
            <person name="Swan D.C."/>
            <person name="Goldberg A.V."/>
            <person name="Harris S.R."/>
            <person name="Weinmaier T."/>
            <person name="Markert S."/>
            <person name="Becher D."/>
            <person name="Bernhardt J."/>
            <person name="Dagan T."/>
            <person name="Hacker C."/>
            <person name="Lucocq J.M."/>
            <person name="Schweder T."/>
            <person name="Rattei T."/>
            <person name="Hall N."/>
            <person name="Hirt R.P."/>
            <person name="Embley T.M."/>
        </authorList>
    </citation>
    <scope>NUCLEOTIDE SEQUENCE [LARGE SCALE GENOMIC DNA]</scope>
</reference>
<dbReference type="VEuPathDB" id="MicrosporidiaDB:THOM_0649"/>
<evidence type="ECO:0000313" key="3">
    <source>
        <dbReference type="Proteomes" id="UP000011185"/>
    </source>
</evidence>
<organism evidence="2 3">
    <name type="scientific">Trachipleistophora hominis</name>
    <name type="common">Microsporidian parasite</name>
    <dbReference type="NCBI Taxonomy" id="72359"/>
    <lineage>
        <taxon>Eukaryota</taxon>
        <taxon>Fungi</taxon>
        <taxon>Fungi incertae sedis</taxon>
        <taxon>Microsporidia</taxon>
        <taxon>Pleistophoridae</taxon>
        <taxon>Trachipleistophora</taxon>
    </lineage>
</organism>
<dbReference type="HOGENOM" id="CLU_2433027_0_0_1"/>
<dbReference type="EMBL" id="JH993854">
    <property type="protein sequence ID" value="ELQ76337.1"/>
    <property type="molecule type" value="Genomic_DNA"/>
</dbReference>
<evidence type="ECO:0000313" key="2">
    <source>
        <dbReference type="EMBL" id="ELQ76337.1"/>
    </source>
</evidence>
<evidence type="ECO:0000256" key="1">
    <source>
        <dbReference type="SAM" id="Phobius"/>
    </source>
</evidence>
<accession>L7JZZ8</accession>
<keyword evidence="1" id="KW-0812">Transmembrane</keyword>
<keyword evidence="1" id="KW-1133">Transmembrane helix</keyword>
<sequence length="91" mass="10691">VDVDRKVREELIDRLVLYVDSKGTNVRDDVLLVALEYSGCLGIVFGGCSSVFYEKLKNKLISLRKWLKSRHFIGEDYCVMYEAMRFMFKDR</sequence>
<feature type="transmembrane region" description="Helical" evidence="1">
    <location>
        <begin position="30"/>
        <end position="53"/>
    </location>
</feature>
<feature type="non-terminal residue" evidence="2">
    <location>
        <position position="1"/>
    </location>
</feature>
<protein>
    <submittedName>
        <fullName evidence="2">Uncharacterized protein</fullName>
    </submittedName>
</protein>
<dbReference type="AlphaFoldDB" id="L7JZZ8"/>
<keyword evidence="1" id="KW-0472">Membrane</keyword>
<gene>
    <name evidence="2" type="ORF">THOM_0649</name>
</gene>
<name>L7JZZ8_TRAHO</name>
<keyword evidence="3" id="KW-1185">Reference proteome</keyword>